<dbReference type="SUPFAM" id="SSF49313">
    <property type="entry name" value="Cadherin-like"/>
    <property type="match status" value="1"/>
</dbReference>
<evidence type="ECO:0000259" key="2">
    <source>
        <dbReference type="Pfam" id="PF16640"/>
    </source>
</evidence>
<dbReference type="Gene3D" id="2.60.40.10">
    <property type="entry name" value="Immunoglobulins"/>
    <property type="match status" value="2"/>
</dbReference>
<dbReference type="GO" id="GO:0005509">
    <property type="term" value="F:calcium ion binding"/>
    <property type="evidence" value="ECO:0007669"/>
    <property type="project" value="InterPro"/>
</dbReference>
<gene>
    <name evidence="3" type="ORF">HS961_19455</name>
</gene>
<dbReference type="KEGG" id="cpis:HS961_19455"/>
<dbReference type="Proteomes" id="UP000515240">
    <property type="component" value="Chromosome"/>
</dbReference>
<feature type="chain" id="PRO_5028823234" evidence="1">
    <location>
        <begin position="27"/>
        <end position="622"/>
    </location>
</feature>
<dbReference type="InterPro" id="IPR013783">
    <property type="entry name" value="Ig-like_fold"/>
</dbReference>
<dbReference type="Pfam" id="PF05345">
    <property type="entry name" value="He_PIG"/>
    <property type="match status" value="1"/>
</dbReference>
<dbReference type="GO" id="GO:0016020">
    <property type="term" value="C:membrane"/>
    <property type="evidence" value="ECO:0007669"/>
    <property type="project" value="InterPro"/>
</dbReference>
<dbReference type="InterPro" id="IPR032109">
    <property type="entry name" value="Big_3_5"/>
</dbReference>
<keyword evidence="4" id="KW-1185">Reference proteome</keyword>
<dbReference type="Pfam" id="PF16640">
    <property type="entry name" value="Big_3_5"/>
    <property type="match status" value="1"/>
</dbReference>
<protein>
    <submittedName>
        <fullName evidence="3">Choice-of-anchor J domain-containing protein</fullName>
    </submittedName>
</protein>
<accession>A0A7G5ELG4</accession>
<name>A0A7G5ELG4_9BURK</name>
<evidence type="ECO:0000256" key="1">
    <source>
        <dbReference type="SAM" id="SignalP"/>
    </source>
</evidence>
<evidence type="ECO:0000313" key="3">
    <source>
        <dbReference type="EMBL" id="QMV74839.1"/>
    </source>
</evidence>
<dbReference type="Gene3D" id="2.60.120.200">
    <property type="match status" value="1"/>
</dbReference>
<organism evidence="3 4">
    <name type="scientific">Comamonas piscis</name>
    <dbReference type="NCBI Taxonomy" id="1562974"/>
    <lineage>
        <taxon>Bacteria</taxon>
        <taxon>Pseudomonadati</taxon>
        <taxon>Pseudomonadota</taxon>
        <taxon>Betaproteobacteria</taxon>
        <taxon>Burkholderiales</taxon>
        <taxon>Comamonadaceae</taxon>
        <taxon>Comamonas</taxon>
    </lineage>
</organism>
<proteinExistence type="predicted"/>
<evidence type="ECO:0000313" key="4">
    <source>
        <dbReference type="Proteomes" id="UP000515240"/>
    </source>
</evidence>
<feature type="signal peptide" evidence="1">
    <location>
        <begin position="1"/>
        <end position="26"/>
    </location>
</feature>
<keyword evidence="1" id="KW-0732">Signal</keyword>
<dbReference type="EMBL" id="CP058554">
    <property type="protein sequence ID" value="QMV74839.1"/>
    <property type="molecule type" value="Genomic_DNA"/>
</dbReference>
<dbReference type="InterPro" id="IPR015919">
    <property type="entry name" value="Cadherin-like_sf"/>
</dbReference>
<dbReference type="RefSeq" id="WP_182324826.1">
    <property type="nucleotide sequence ID" value="NZ_CP058554.1"/>
</dbReference>
<sequence>MAMNHFLCAGAFAALASVGVHHSAHAQAFTEAFNDISTLAGSGWVTSNASQGVGSTGWFQGNPVSASGPFDAQSGATNAYIAANFNNTGNVGTISNWLITPNRTVRNGDVLTFYTRKASPDNYADRLEVRLSTNGASTNVGSGSTVGDFTTLLTSINPTLVLGVYPTTWTQYTVTVSGLPAPTSSRMAFRYFVTNGGLSGTNSDYIGIDTVSYTPYACPPVMPTPAGALAGGSVGQSYSTTLSQSGALGAPNFAVTSGALPPGLTLSSSGTISGTPTSVAAANFTVTVNDASGCSGSQPYSITVEQGSQSISFPSQSPASQPFVPGASFAINPLASASSGLAVSYGSSTPAVCTVVGSDVSINGGGICSLVAQQAGDVNYTAAPSQSQSVTIGKAAQTIAFSSFIPANAKVGGSYTVSADGGASGNPVSFSVDSGSLSVCSISGTLVSFNAAGNCSINANQLGNANYSDATQVQQMVSIGQGGSGISISSSQNPSQPGQAVTFTVSVAFDPNKSAALQAKAAPVPTGTVEILDGATSLGSAALVNGVATITATPPATAGTHSLVASYSGDANYPAAQSEAFIQSVAAAVPTAVPTLSAWAALSLSAVLALVGLTVVRRRPGA</sequence>
<dbReference type="AlphaFoldDB" id="A0A7G5ELG4"/>
<dbReference type="NCBIfam" id="NF038128">
    <property type="entry name" value="choice_anch_J"/>
    <property type="match status" value="1"/>
</dbReference>
<reference evidence="3 4" key="1">
    <citation type="journal article" date="2020" name="G3 (Bethesda)">
        <title>CeMbio - The Caenorhabditis elegans Microbiome Resource.</title>
        <authorList>
            <person name="Dirksen P."/>
            <person name="Assie A."/>
            <person name="Zimmermann J."/>
            <person name="Zhang F."/>
            <person name="Tietje A.M."/>
            <person name="Marsh S.A."/>
            <person name="Felix M.A."/>
            <person name="Shapira M."/>
            <person name="Kaleta C."/>
            <person name="Schulenburg H."/>
            <person name="Samuel B."/>
        </authorList>
    </citation>
    <scope>NUCLEOTIDE SEQUENCE [LARGE SCALE GENOMIC DNA]</scope>
    <source>
        <strain evidence="3 4">BIGb0172</strain>
    </source>
</reference>
<feature type="domain" description="Bacterial Ig-like" evidence="2">
    <location>
        <begin position="489"/>
        <end position="585"/>
    </location>
</feature>